<evidence type="ECO:0000313" key="1">
    <source>
        <dbReference type="EMBL" id="KAK0511028.1"/>
    </source>
</evidence>
<reference evidence="1" key="1">
    <citation type="submission" date="2023-03" db="EMBL/GenBank/DDBJ databases">
        <title>Complete genome of Cladonia borealis.</title>
        <authorList>
            <person name="Park H."/>
        </authorList>
    </citation>
    <scope>NUCLEOTIDE SEQUENCE</scope>
    <source>
        <strain evidence="1">ANT050790</strain>
    </source>
</reference>
<dbReference type="SUPFAM" id="SSF75304">
    <property type="entry name" value="Amidase signature (AS) enzymes"/>
    <property type="match status" value="1"/>
</dbReference>
<sequence>MEDFIKDMSQSTNCTYRKISIRDDWQETAPVEEKDLRKYLYCTTRHSWFYAAYHAFDEFREKYIEAHGRAPFVTEVVRWYWTIGSDVTLEQHMEMMHRFSVFKAWFVDRYMVSRTRKNVIALHIDTVKARYRDEYPGNNNPEVPGLRATYLSVILEAPELAIPISQISYQSRITKREEKLPMVVSLMGAPNTDMELLRWTLDALRKCGRKTRVQTGKVAL</sequence>
<gene>
    <name evidence="1" type="ORF">JMJ35_006580</name>
</gene>
<accession>A0AA39R0D7</accession>
<keyword evidence="2" id="KW-1185">Reference proteome</keyword>
<organism evidence="1 2">
    <name type="scientific">Cladonia borealis</name>
    <dbReference type="NCBI Taxonomy" id="184061"/>
    <lineage>
        <taxon>Eukaryota</taxon>
        <taxon>Fungi</taxon>
        <taxon>Dikarya</taxon>
        <taxon>Ascomycota</taxon>
        <taxon>Pezizomycotina</taxon>
        <taxon>Lecanoromycetes</taxon>
        <taxon>OSLEUM clade</taxon>
        <taxon>Lecanoromycetidae</taxon>
        <taxon>Lecanorales</taxon>
        <taxon>Lecanorineae</taxon>
        <taxon>Cladoniaceae</taxon>
        <taxon>Cladonia</taxon>
    </lineage>
</organism>
<dbReference type="Gene3D" id="3.90.1300.10">
    <property type="entry name" value="Amidase signature (AS) domain"/>
    <property type="match status" value="1"/>
</dbReference>
<dbReference type="AlphaFoldDB" id="A0AA39R0D7"/>
<dbReference type="EMBL" id="JAFEKC020000014">
    <property type="protein sequence ID" value="KAK0511028.1"/>
    <property type="molecule type" value="Genomic_DNA"/>
</dbReference>
<dbReference type="Proteomes" id="UP001166286">
    <property type="component" value="Unassembled WGS sequence"/>
</dbReference>
<dbReference type="InterPro" id="IPR036928">
    <property type="entry name" value="AS_sf"/>
</dbReference>
<proteinExistence type="predicted"/>
<name>A0AA39R0D7_9LECA</name>
<evidence type="ECO:0000313" key="2">
    <source>
        <dbReference type="Proteomes" id="UP001166286"/>
    </source>
</evidence>
<comment type="caution">
    <text evidence="1">The sequence shown here is derived from an EMBL/GenBank/DDBJ whole genome shotgun (WGS) entry which is preliminary data.</text>
</comment>
<protein>
    <submittedName>
        <fullName evidence="1">Uncharacterized protein</fullName>
    </submittedName>
</protein>